<dbReference type="RefSeq" id="WP_310319446.1">
    <property type="nucleotide sequence ID" value="NZ_JAVDWU010000008.1"/>
</dbReference>
<comment type="caution">
    <text evidence="1">The sequence shown here is derived from an EMBL/GenBank/DDBJ whole genome shotgun (WGS) entry which is preliminary data.</text>
</comment>
<gene>
    <name evidence="1" type="ORF">J2W49_003636</name>
</gene>
<protein>
    <recommendedName>
        <fullName evidence="3">Transposase</fullName>
    </recommendedName>
</protein>
<keyword evidence="2" id="KW-1185">Reference proteome</keyword>
<organism evidence="1 2">
    <name type="scientific">Hydrogenophaga palleronii</name>
    <dbReference type="NCBI Taxonomy" id="65655"/>
    <lineage>
        <taxon>Bacteria</taxon>
        <taxon>Pseudomonadati</taxon>
        <taxon>Pseudomonadota</taxon>
        <taxon>Betaproteobacteria</taxon>
        <taxon>Burkholderiales</taxon>
        <taxon>Comamonadaceae</taxon>
        <taxon>Hydrogenophaga</taxon>
    </lineage>
</organism>
<evidence type="ECO:0008006" key="3">
    <source>
        <dbReference type="Google" id="ProtNLM"/>
    </source>
</evidence>
<accession>A0ABU1WQU3</accession>
<dbReference type="EMBL" id="JAVDWU010000008">
    <property type="protein sequence ID" value="MDR7151660.1"/>
    <property type="molecule type" value="Genomic_DNA"/>
</dbReference>
<proteinExistence type="predicted"/>
<name>A0ABU1WQU3_9BURK</name>
<dbReference type="Proteomes" id="UP001265700">
    <property type="component" value="Unassembled WGS sequence"/>
</dbReference>
<reference evidence="1 2" key="1">
    <citation type="submission" date="2023-07" db="EMBL/GenBank/DDBJ databases">
        <title>Sorghum-associated microbial communities from plants grown in Nebraska, USA.</title>
        <authorList>
            <person name="Schachtman D."/>
        </authorList>
    </citation>
    <scope>NUCLEOTIDE SEQUENCE [LARGE SCALE GENOMIC DNA]</scope>
    <source>
        <strain evidence="1 2">4249</strain>
    </source>
</reference>
<sequence length="131" mass="15236">MKEVRKRRLRRPLALMSQEEMRSALVRAIVLEYNNARLKPSPRWGWERPTSLFALRRRRLRLALHFAGKYAAVSPLLLARRLPAGNDWPGTKELVSAQMFAWVEGEWTHVGCTLPNNHSFEPARLPMHRKG</sequence>
<evidence type="ECO:0000313" key="2">
    <source>
        <dbReference type="Proteomes" id="UP001265700"/>
    </source>
</evidence>
<evidence type="ECO:0000313" key="1">
    <source>
        <dbReference type="EMBL" id="MDR7151660.1"/>
    </source>
</evidence>